<keyword evidence="2" id="KW-0313">Glucose metabolism</keyword>
<dbReference type="RefSeq" id="WP_263341553.1">
    <property type="nucleotide sequence ID" value="NZ_JAGSYH010000007.1"/>
</dbReference>
<dbReference type="InterPro" id="IPR015943">
    <property type="entry name" value="WD40/YVTN_repeat-like_dom_sf"/>
</dbReference>
<dbReference type="PANTHER" id="PTHR30344:SF1">
    <property type="entry name" value="6-PHOSPHOGLUCONOLACTONASE"/>
    <property type="match status" value="1"/>
</dbReference>
<feature type="chain" id="PRO_5046753478" evidence="3">
    <location>
        <begin position="26"/>
        <end position="403"/>
    </location>
</feature>
<keyword evidence="3" id="KW-0732">Signal</keyword>
<proteinExistence type="inferred from homology"/>
<comment type="caution">
    <text evidence="4">The sequence shown here is derived from an EMBL/GenBank/DDBJ whole genome shotgun (WGS) entry which is preliminary data.</text>
</comment>
<evidence type="ECO:0000256" key="2">
    <source>
        <dbReference type="ARBA" id="ARBA00022526"/>
    </source>
</evidence>
<dbReference type="SUPFAM" id="SSF75011">
    <property type="entry name" value="3-carboxy-cis,cis-mucoante lactonizing enzyme"/>
    <property type="match status" value="1"/>
</dbReference>
<sequence>MKSNRLGHVSLVSAIALILASTFTACNPVTIDYLYVAGNKENPGQIQTFVADRVSGALSVSGSAISSGGVTPIALATSTDYTHLWALNQGDSSLVTFAVGSNGALTSGKSYTMSAEGNTPVAMALNAQGTLLYVVNRYQPGCSTYTPGAATCTGGALVVFPIGTDGTVGTAVANGSLSYWPIGVNPTAVAALPSGTSAFVTSYNTDTGLGYVYAFAATSAGVLSAEPGSPFNAGVRPTGIACTPVSRFVYVTDFAQNQLIAYTVLDGGVLVPLINGPFKTGNQPSAITIDPRGTFIYVTNELDNSVSAYAISLPTGTPSAAVNTSGSSINATGTEPVAVLVDPSFGRYVFTANFLDNSLSAFQLNPSTGTLAPAQNGPYPTVGQPAALAAIPRGNHSVQVNQP</sequence>
<comment type="similarity">
    <text evidence="1">Belongs to the cycloisomerase 2 family.</text>
</comment>
<name>A0ABW1EPS6_9BACT</name>
<evidence type="ECO:0000313" key="5">
    <source>
        <dbReference type="Proteomes" id="UP001596091"/>
    </source>
</evidence>
<evidence type="ECO:0000256" key="3">
    <source>
        <dbReference type="SAM" id="SignalP"/>
    </source>
</evidence>
<dbReference type="PANTHER" id="PTHR30344">
    <property type="entry name" value="6-PHOSPHOGLUCONOLACTONASE-RELATED"/>
    <property type="match status" value="1"/>
</dbReference>
<organism evidence="4 5">
    <name type="scientific">Acidicapsa dinghuensis</name>
    <dbReference type="NCBI Taxonomy" id="2218256"/>
    <lineage>
        <taxon>Bacteria</taxon>
        <taxon>Pseudomonadati</taxon>
        <taxon>Acidobacteriota</taxon>
        <taxon>Terriglobia</taxon>
        <taxon>Terriglobales</taxon>
        <taxon>Acidobacteriaceae</taxon>
        <taxon>Acidicapsa</taxon>
    </lineage>
</organism>
<dbReference type="InterPro" id="IPR050282">
    <property type="entry name" value="Cycloisomerase_2"/>
</dbReference>
<dbReference type="InterPro" id="IPR019405">
    <property type="entry name" value="Lactonase_7-beta_prop"/>
</dbReference>
<keyword evidence="2" id="KW-0119">Carbohydrate metabolism</keyword>
<protein>
    <submittedName>
        <fullName evidence="4">Lactonase family protein</fullName>
    </submittedName>
</protein>
<evidence type="ECO:0000313" key="4">
    <source>
        <dbReference type="EMBL" id="MFC5865287.1"/>
    </source>
</evidence>
<feature type="signal peptide" evidence="3">
    <location>
        <begin position="1"/>
        <end position="25"/>
    </location>
</feature>
<evidence type="ECO:0000256" key="1">
    <source>
        <dbReference type="ARBA" id="ARBA00005564"/>
    </source>
</evidence>
<gene>
    <name evidence="4" type="ORF">ACFPT7_23480</name>
</gene>
<dbReference type="Proteomes" id="UP001596091">
    <property type="component" value="Unassembled WGS sequence"/>
</dbReference>
<reference evidence="5" key="1">
    <citation type="journal article" date="2019" name="Int. J. Syst. Evol. Microbiol.">
        <title>The Global Catalogue of Microorganisms (GCM) 10K type strain sequencing project: providing services to taxonomists for standard genome sequencing and annotation.</title>
        <authorList>
            <consortium name="The Broad Institute Genomics Platform"/>
            <consortium name="The Broad Institute Genome Sequencing Center for Infectious Disease"/>
            <person name="Wu L."/>
            <person name="Ma J."/>
        </authorList>
    </citation>
    <scope>NUCLEOTIDE SEQUENCE [LARGE SCALE GENOMIC DNA]</scope>
    <source>
        <strain evidence="5">JCM 4087</strain>
    </source>
</reference>
<dbReference type="PROSITE" id="PS51257">
    <property type="entry name" value="PROKAR_LIPOPROTEIN"/>
    <property type="match status" value="1"/>
</dbReference>
<accession>A0ABW1EPS6</accession>
<keyword evidence="5" id="KW-1185">Reference proteome</keyword>
<dbReference type="EMBL" id="JBHSPH010000018">
    <property type="protein sequence ID" value="MFC5865287.1"/>
    <property type="molecule type" value="Genomic_DNA"/>
</dbReference>
<dbReference type="Pfam" id="PF10282">
    <property type="entry name" value="Lactonase"/>
    <property type="match status" value="2"/>
</dbReference>
<dbReference type="Gene3D" id="2.130.10.10">
    <property type="entry name" value="YVTN repeat-like/Quinoprotein amine dehydrogenase"/>
    <property type="match status" value="2"/>
</dbReference>